<dbReference type="Pfam" id="PF00294">
    <property type="entry name" value="PfkB"/>
    <property type="match status" value="1"/>
</dbReference>
<evidence type="ECO:0000256" key="1">
    <source>
        <dbReference type="ARBA" id="ARBA00022679"/>
    </source>
</evidence>
<keyword evidence="2 4" id="KW-0418">Kinase</keyword>
<protein>
    <submittedName>
        <fullName evidence="4">PfkB family carbohydrate kinase</fullName>
    </submittedName>
</protein>
<dbReference type="InterPro" id="IPR002173">
    <property type="entry name" value="Carboh/pur_kinase_PfkB_CS"/>
</dbReference>
<evidence type="ECO:0000313" key="4">
    <source>
        <dbReference type="EMBL" id="GAA1806927.1"/>
    </source>
</evidence>
<keyword evidence="5" id="KW-1185">Reference proteome</keyword>
<evidence type="ECO:0000313" key="5">
    <source>
        <dbReference type="Proteomes" id="UP001499938"/>
    </source>
</evidence>
<keyword evidence="1" id="KW-0808">Transferase</keyword>
<reference evidence="4 5" key="1">
    <citation type="journal article" date="2019" name="Int. J. Syst. Evol. Microbiol.">
        <title>The Global Catalogue of Microorganisms (GCM) 10K type strain sequencing project: providing services to taxonomists for standard genome sequencing and annotation.</title>
        <authorList>
            <consortium name="The Broad Institute Genomics Platform"/>
            <consortium name="The Broad Institute Genome Sequencing Center for Infectious Disease"/>
            <person name="Wu L."/>
            <person name="Ma J."/>
        </authorList>
    </citation>
    <scope>NUCLEOTIDE SEQUENCE [LARGE SCALE GENOMIC DNA]</scope>
    <source>
        <strain evidence="4 5">JCM 15592</strain>
    </source>
</reference>
<name>A0ABN2M2A0_9MICO</name>
<dbReference type="SUPFAM" id="SSF53613">
    <property type="entry name" value="Ribokinase-like"/>
    <property type="match status" value="1"/>
</dbReference>
<dbReference type="InterPro" id="IPR029056">
    <property type="entry name" value="Ribokinase-like"/>
</dbReference>
<organism evidence="4 5">
    <name type="scientific">Nostocoides veronense</name>
    <dbReference type="NCBI Taxonomy" id="330836"/>
    <lineage>
        <taxon>Bacteria</taxon>
        <taxon>Bacillati</taxon>
        <taxon>Actinomycetota</taxon>
        <taxon>Actinomycetes</taxon>
        <taxon>Micrococcales</taxon>
        <taxon>Intrasporangiaceae</taxon>
        <taxon>Nostocoides</taxon>
    </lineage>
</organism>
<feature type="domain" description="Carbohydrate kinase PfkB" evidence="3">
    <location>
        <begin position="3"/>
        <end position="276"/>
    </location>
</feature>
<dbReference type="EMBL" id="BAAAPO010000053">
    <property type="protein sequence ID" value="GAA1806927.1"/>
    <property type="molecule type" value="Genomic_DNA"/>
</dbReference>
<dbReference type="GO" id="GO:0016301">
    <property type="term" value="F:kinase activity"/>
    <property type="evidence" value="ECO:0007669"/>
    <property type="project" value="UniProtKB-KW"/>
</dbReference>
<dbReference type="Proteomes" id="UP001499938">
    <property type="component" value="Unassembled WGS sequence"/>
</dbReference>
<evidence type="ECO:0000256" key="2">
    <source>
        <dbReference type="ARBA" id="ARBA00022777"/>
    </source>
</evidence>
<proteinExistence type="predicted"/>
<dbReference type="PANTHER" id="PTHR42774:SF3">
    <property type="entry name" value="KETOHEXOKINASE"/>
    <property type="match status" value="1"/>
</dbReference>
<dbReference type="InterPro" id="IPR052562">
    <property type="entry name" value="Ketohexokinase-related"/>
</dbReference>
<dbReference type="PANTHER" id="PTHR42774">
    <property type="entry name" value="PHOSPHOTRANSFERASE SYSTEM TRANSPORT PROTEIN"/>
    <property type="match status" value="1"/>
</dbReference>
<comment type="caution">
    <text evidence="4">The sequence shown here is derived from an EMBL/GenBank/DDBJ whole genome shotgun (WGS) entry which is preliminary data.</text>
</comment>
<accession>A0ABN2M2A0</accession>
<evidence type="ECO:0000259" key="3">
    <source>
        <dbReference type="Pfam" id="PF00294"/>
    </source>
</evidence>
<dbReference type="RefSeq" id="WP_344088138.1">
    <property type="nucleotide sequence ID" value="NZ_BAAAPO010000053.1"/>
</dbReference>
<dbReference type="Gene3D" id="3.40.1190.20">
    <property type="match status" value="1"/>
</dbReference>
<dbReference type="PROSITE" id="PS00584">
    <property type="entry name" value="PFKB_KINASES_2"/>
    <property type="match status" value="1"/>
</dbReference>
<sequence>MTVVCAGLLTVDVVQVIDRLPRPDEKTVGREQRLDIGGPATNAARTVAAIGMPVRLLACFGASPLTDFARATLARDAVEWVDPVAAQANPAPVSTVLVTQETGDRAVVSGGGPQVPGDWGCGDVLAGAAVLLIDGHGGDLPARAAAEARRLGMSVLLDGGSYKPGMEAYLRHVDLALLSADFAAPDAADACAWARSHGARAAAQSAGPRPIRLVSQAGDRQIPVPRVSRVIDTNGAGDVLHGAAAVAMAGHGVADPAAVLAYAAQIASRSVAYAGALGWAHAPG</sequence>
<dbReference type="InterPro" id="IPR011611">
    <property type="entry name" value="PfkB_dom"/>
</dbReference>
<gene>
    <name evidence="4" type="ORF">GCM10009811_33070</name>
</gene>